<dbReference type="Pfam" id="PF00230">
    <property type="entry name" value="MIP"/>
    <property type="match status" value="1"/>
</dbReference>
<keyword evidence="11" id="KW-1185">Reference proteome</keyword>
<evidence type="ECO:0000256" key="7">
    <source>
        <dbReference type="ARBA" id="ARBA00023136"/>
    </source>
</evidence>
<proteinExistence type="inferred from homology"/>
<comment type="caution">
    <text evidence="10">The sequence shown here is derived from an EMBL/GenBank/DDBJ whole genome shotgun (WGS) entry which is preliminary data.</text>
</comment>
<dbReference type="Proteomes" id="UP000274909">
    <property type="component" value="Unassembled WGS sequence"/>
</dbReference>
<reference evidence="10 11" key="1">
    <citation type="submission" date="2018-12" db="EMBL/GenBank/DDBJ databases">
        <authorList>
            <person name="Li F."/>
        </authorList>
    </citation>
    <scope>NUCLEOTIDE SEQUENCE [LARGE SCALE GENOMIC DNA]</scope>
    <source>
        <strain evidence="10 11">EGI 6500705</strain>
    </source>
</reference>
<dbReference type="PANTHER" id="PTHR19139:SF199">
    <property type="entry name" value="MIP17260P"/>
    <property type="match status" value="1"/>
</dbReference>
<feature type="transmembrane region" description="Helical" evidence="9">
    <location>
        <begin position="18"/>
        <end position="35"/>
    </location>
</feature>
<accession>A0A3S0VB71</accession>
<evidence type="ECO:0000256" key="8">
    <source>
        <dbReference type="RuleBase" id="RU000477"/>
    </source>
</evidence>
<keyword evidence="4" id="KW-1003">Cell membrane</keyword>
<dbReference type="GO" id="GO:0015250">
    <property type="term" value="F:water channel activity"/>
    <property type="evidence" value="ECO:0007669"/>
    <property type="project" value="TreeGrafter"/>
</dbReference>
<evidence type="ECO:0000256" key="5">
    <source>
        <dbReference type="ARBA" id="ARBA00022692"/>
    </source>
</evidence>
<keyword evidence="7 9" id="KW-0472">Membrane</keyword>
<dbReference type="InterPro" id="IPR022357">
    <property type="entry name" value="MIP_CS"/>
</dbReference>
<evidence type="ECO:0000256" key="1">
    <source>
        <dbReference type="ARBA" id="ARBA00004651"/>
    </source>
</evidence>
<dbReference type="OrthoDB" id="9807293at2"/>
<keyword evidence="6 9" id="KW-1133">Transmembrane helix</keyword>
<name>A0A3S0VB71_9MICO</name>
<dbReference type="InterPro" id="IPR000425">
    <property type="entry name" value="MIP"/>
</dbReference>
<dbReference type="InterPro" id="IPR034294">
    <property type="entry name" value="Aquaporin_transptr"/>
</dbReference>
<dbReference type="PROSITE" id="PS00221">
    <property type="entry name" value="MIP"/>
    <property type="match status" value="1"/>
</dbReference>
<feature type="transmembrane region" description="Helical" evidence="9">
    <location>
        <begin position="42"/>
        <end position="60"/>
    </location>
</feature>
<dbReference type="RefSeq" id="WP_127048716.1">
    <property type="nucleotide sequence ID" value="NZ_RZGZ01000002.1"/>
</dbReference>
<gene>
    <name evidence="10" type="ORF">ELQ94_07340</name>
</gene>
<dbReference type="EMBL" id="RZGZ01000002">
    <property type="protein sequence ID" value="RUR01313.1"/>
    <property type="molecule type" value="Genomic_DNA"/>
</dbReference>
<evidence type="ECO:0000256" key="4">
    <source>
        <dbReference type="ARBA" id="ARBA00022475"/>
    </source>
</evidence>
<dbReference type="GO" id="GO:0005886">
    <property type="term" value="C:plasma membrane"/>
    <property type="evidence" value="ECO:0007669"/>
    <property type="project" value="UniProtKB-SubCell"/>
</dbReference>
<evidence type="ECO:0000256" key="6">
    <source>
        <dbReference type="ARBA" id="ARBA00022989"/>
    </source>
</evidence>
<feature type="transmembrane region" description="Helical" evidence="9">
    <location>
        <begin position="137"/>
        <end position="160"/>
    </location>
</feature>
<evidence type="ECO:0000256" key="2">
    <source>
        <dbReference type="ARBA" id="ARBA00006175"/>
    </source>
</evidence>
<organism evidence="10 11">
    <name type="scientific">Labedella endophytica</name>
    <dbReference type="NCBI Taxonomy" id="1523160"/>
    <lineage>
        <taxon>Bacteria</taxon>
        <taxon>Bacillati</taxon>
        <taxon>Actinomycetota</taxon>
        <taxon>Actinomycetes</taxon>
        <taxon>Micrococcales</taxon>
        <taxon>Microbacteriaceae</taxon>
        <taxon>Labedella</taxon>
    </lineage>
</organism>
<dbReference type="AlphaFoldDB" id="A0A3S0VB71"/>
<dbReference type="SUPFAM" id="SSF81338">
    <property type="entry name" value="Aquaporin-like"/>
    <property type="match status" value="1"/>
</dbReference>
<dbReference type="Gene3D" id="1.20.1080.10">
    <property type="entry name" value="Glycerol uptake facilitator protein"/>
    <property type="match status" value="1"/>
</dbReference>
<evidence type="ECO:0000313" key="10">
    <source>
        <dbReference type="EMBL" id="RUR01313.1"/>
    </source>
</evidence>
<evidence type="ECO:0000256" key="3">
    <source>
        <dbReference type="ARBA" id="ARBA00022448"/>
    </source>
</evidence>
<comment type="subcellular location">
    <subcellularLocation>
        <location evidence="1">Cell membrane</location>
        <topology evidence="1">Multi-pass membrane protein</topology>
    </subcellularLocation>
</comment>
<evidence type="ECO:0000313" key="11">
    <source>
        <dbReference type="Proteomes" id="UP000274909"/>
    </source>
</evidence>
<comment type="similarity">
    <text evidence="2 8">Belongs to the MIP/aquaporin (TC 1.A.8) family.</text>
</comment>
<evidence type="ECO:0000256" key="9">
    <source>
        <dbReference type="SAM" id="Phobius"/>
    </source>
</evidence>
<keyword evidence="3 8" id="KW-0813">Transport</keyword>
<keyword evidence="5 8" id="KW-0812">Transmembrane</keyword>
<dbReference type="PRINTS" id="PR00783">
    <property type="entry name" value="MINTRINSICP"/>
</dbReference>
<protein>
    <submittedName>
        <fullName evidence="10">Aquaporin Z</fullName>
    </submittedName>
</protein>
<feature type="transmembrane region" description="Helical" evidence="9">
    <location>
        <begin position="95"/>
        <end position="117"/>
    </location>
</feature>
<sequence>MTDDHTQPGFLSTVSAEMLGTFVVVSVIVGATVIAGPVIGSLGIALAAGFAVAAVYATVAHVSGGHLNPAVTIGLAVAGRFPWRDVSTHVAAQLIGATLGAAFILGVLADGPAAALATAQRDGFASGGYGPLLSPDGFGLVAVALVEAVFTAVIVALYVARGHRLSTDVEGRAATALTIGLAVAALTLVAAPVSNGTLNPARALATALFAGPDRLGQVWAFVLFPLLGALVVGIVARIGTRSRAGSPASPTDPA</sequence>
<feature type="transmembrane region" description="Helical" evidence="9">
    <location>
        <begin position="172"/>
        <end position="193"/>
    </location>
</feature>
<dbReference type="PANTHER" id="PTHR19139">
    <property type="entry name" value="AQUAPORIN TRANSPORTER"/>
    <property type="match status" value="1"/>
</dbReference>
<feature type="transmembrane region" description="Helical" evidence="9">
    <location>
        <begin position="218"/>
        <end position="236"/>
    </location>
</feature>
<dbReference type="InterPro" id="IPR023271">
    <property type="entry name" value="Aquaporin-like"/>
</dbReference>